<dbReference type="Proteomes" id="UP001149163">
    <property type="component" value="Unassembled WGS sequence"/>
</dbReference>
<dbReference type="EMBL" id="JAPQKN010000003">
    <property type="protein sequence ID" value="KAJ5167093.1"/>
    <property type="molecule type" value="Genomic_DNA"/>
</dbReference>
<dbReference type="GeneID" id="81427175"/>
<sequence>MDCAPIIHTELFTATDLLSQPWLPDLTRMINASYLVSHTNKIAFSAEKIRLRSDSELSSELGPDGFTAVAFASSNTNDKLEVIGTASMKLWKDDGLWSPPDQDDHGKDSPEQRVNGEGEQIRRKHACPGDYELAVVALPPDSRYRGKGIAGRLVKLCEEEIVRRRALEGDKGDGDRPVRIMIRVAKENAGNYWLKQGFQTVGSRRCPKGFWDAAEEFTMWAMLREISPP</sequence>
<evidence type="ECO:0000313" key="2">
    <source>
        <dbReference type="EMBL" id="KAJ5167093.1"/>
    </source>
</evidence>
<comment type="caution">
    <text evidence="2">The sequence shown here is derived from an EMBL/GenBank/DDBJ whole genome shotgun (WGS) entry which is preliminary data.</text>
</comment>
<evidence type="ECO:0000313" key="3">
    <source>
        <dbReference type="Proteomes" id="UP001149163"/>
    </source>
</evidence>
<dbReference type="InterPro" id="IPR016181">
    <property type="entry name" value="Acyl_CoA_acyltransferase"/>
</dbReference>
<organism evidence="2 3">
    <name type="scientific">Penicillium canariense</name>
    <dbReference type="NCBI Taxonomy" id="189055"/>
    <lineage>
        <taxon>Eukaryota</taxon>
        <taxon>Fungi</taxon>
        <taxon>Dikarya</taxon>
        <taxon>Ascomycota</taxon>
        <taxon>Pezizomycotina</taxon>
        <taxon>Eurotiomycetes</taxon>
        <taxon>Eurotiomycetidae</taxon>
        <taxon>Eurotiales</taxon>
        <taxon>Aspergillaceae</taxon>
        <taxon>Penicillium</taxon>
    </lineage>
</organism>
<evidence type="ECO:0000256" key="1">
    <source>
        <dbReference type="SAM" id="MobiDB-lite"/>
    </source>
</evidence>
<dbReference type="AlphaFoldDB" id="A0A9W9LNV8"/>
<gene>
    <name evidence="2" type="ORF">N7482_005874</name>
</gene>
<name>A0A9W9LNV8_9EURO</name>
<protein>
    <submittedName>
        <fullName evidence="2">Uncharacterized protein</fullName>
    </submittedName>
</protein>
<feature type="region of interest" description="Disordered" evidence="1">
    <location>
        <begin position="94"/>
        <end position="122"/>
    </location>
</feature>
<feature type="compositionally biased region" description="Basic and acidic residues" evidence="1">
    <location>
        <begin position="102"/>
        <end position="121"/>
    </location>
</feature>
<dbReference type="Gene3D" id="3.40.630.30">
    <property type="match status" value="1"/>
</dbReference>
<proteinExistence type="predicted"/>
<dbReference type="OrthoDB" id="3794209at2759"/>
<dbReference type="RefSeq" id="XP_056543554.1">
    <property type="nucleotide sequence ID" value="XM_056687999.1"/>
</dbReference>
<dbReference type="SUPFAM" id="SSF55729">
    <property type="entry name" value="Acyl-CoA N-acyltransferases (Nat)"/>
    <property type="match status" value="1"/>
</dbReference>
<keyword evidence="3" id="KW-1185">Reference proteome</keyword>
<reference evidence="2" key="1">
    <citation type="submission" date="2022-11" db="EMBL/GenBank/DDBJ databases">
        <authorList>
            <person name="Petersen C."/>
        </authorList>
    </citation>
    <scope>NUCLEOTIDE SEQUENCE</scope>
    <source>
        <strain evidence="2">IBT 26290</strain>
    </source>
</reference>
<reference evidence="2" key="2">
    <citation type="journal article" date="2023" name="IMA Fungus">
        <title>Comparative genomic study of the Penicillium genus elucidates a diverse pangenome and 15 lateral gene transfer events.</title>
        <authorList>
            <person name="Petersen C."/>
            <person name="Sorensen T."/>
            <person name="Nielsen M.R."/>
            <person name="Sondergaard T.E."/>
            <person name="Sorensen J.L."/>
            <person name="Fitzpatrick D.A."/>
            <person name="Frisvad J.C."/>
            <person name="Nielsen K.L."/>
        </authorList>
    </citation>
    <scope>NUCLEOTIDE SEQUENCE</scope>
    <source>
        <strain evidence="2">IBT 26290</strain>
    </source>
</reference>
<accession>A0A9W9LNV8</accession>